<keyword evidence="1" id="KW-0540">Nuclease</keyword>
<proteinExistence type="predicted"/>
<name>A0ABU4DU20_9DEIO</name>
<keyword evidence="1" id="KW-0255">Endonuclease</keyword>
<protein>
    <submittedName>
        <fullName evidence="1">HNH endonuclease</fullName>
    </submittedName>
</protein>
<accession>A0ABU4DU20</accession>
<dbReference type="GO" id="GO:0004519">
    <property type="term" value="F:endonuclease activity"/>
    <property type="evidence" value="ECO:0007669"/>
    <property type="project" value="UniProtKB-KW"/>
</dbReference>
<keyword evidence="1" id="KW-0378">Hydrolase</keyword>
<keyword evidence="2" id="KW-1185">Reference proteome</keyword>
<comment type="caution">
    <text evidence="1">The sequence shown here is derived from an EMBL/GenBank/DDBJ whole genome shotgun (WGS) entry which is preliminary data.</text>
</comment>
<evidence type="ECO:0000313" key="1">
    <source>
        <dbReference type="EMBL" id="MDV6375584.1"/>
    </source>
</evidence>
<organism evidence="1 2">
    <name type="scientific">Deinococcus arenicola</name>
    <dbReference type="NCBI Taxonomy" id="2994950"/>
    <lineage>
        <taxon>Bacteria</taxon>
        <taxon>Thermotogati</taxon>
        <taxon>Deinococcota</taxon>
        <taxon>Deinococci</taxon>
        <taxon>Deinococcales</taxon>
        <taxon>Deinococcaceae</taxon>
        <taxon>Deinococcus</taxon>
    </lineage>
</organism>
<dbReference type="Proteomes" id="UP001276150">
    <property type="component" value="Unassembled WGS sequence"/>
</dbReference>
<gene>
    <name evidence="1" type="ORF">ORD21_13370</name>
</gene>
<sequence>MGRTPAPAPAWGCPVGARRRRGCGRWECCRSRGGAASIDARTGRVLPPHRHLAAQALERPLLPREVVHHRDGDSLNNAPGHLLFPELLSALQEQEGAGMLFAGIVTEG</sequence>
<evidence type="ECO:0000313" key="2">
    <source>
        <dbReference type="Proteomes" id="UP001276150"/>
    </source>
</evidence>
<dbReference type="EMBL" id="JAPMIV010000030">
    <property type="protein sequence ID" value="MDV6375584.1"/>
    <property type="molecule type" value="Genomic_DNA"/>
</dbReference>
<reference evidence="1 2" key="1">
    <citation type="submission" date="2022-11" db="EMBL/GenBank/DDBJ databases">
        <title>Deinococcus ZS9-10, Low Temperature and Draught-tolerating, UV-resistant Bacteria from Continental Antarctica.</title>
        <authorList>
            <person name="Cheng L."/>
        </authorList>
    </citation>
    <scope>NUCLEOTIDE SEQUENCE [LARGE SCALE GENOMIC DNA]</scope>
    <source>
        <strain evidence="1 2">ZS9-10</strain>
    </source>
</reference>